<keyword evidence="4" id="KW-0238">DNA-binding</keyword>
<accession>A0A6G4X617</accession>
<dbReference type="CDD" id="cd00609">
    <property type="entry name" value="AAT_like"/>
    <property type="match status" value="1"/>
</dbReference>
<keyword evidence="3" id="KW-0805">Transcription regulation</keyword>
<evidence type="ECO:0000256" key="1">
    <source>
        <dbReference type="ARBA" id="ARBA00005384"/>
    </source>
</evidence>
<keyword evidence="8" id="KW-0808">Transferase</keyword>
<dbReference type="Gene3D" id="3.90.1150.10">
    <property type="entry name" value="Aspartate Aminotransferase, domain 1"/>
    <property type="match status" value="1"/>
</dbReference>
<proteinExistence type="inferred from homology"/>
<sequence>MAGVRDVGTADRAPVGAGALAALLARTAATGARPGYRALADGVRALLFDGRVPLRARLPAERELAAALGVSRATVTAAYDLLREGGYAHSRRGSGTWTALPEGRRPSRLAAFPADDGVLDLALAAPHAPESELAEAYAEAGGALARHAATSGYHPFGLPELRAALAERFTHRGLPTIPEQILVTTGAQQGVSLSLALLGRQGDRALVENPTYPNALDAVRRAGLRSVPVPVTESGWDVALVESALRRTAPRLAYLIPDFQNPTGCVMPYADRVRLARTARATGTWLLIDETLADLALDVPAPPPFAAAAPAGCGEQILTVGSLSKTHWGGLRVGWVRAGSRLITELAMARVSADLATPVLDQLVALGLLERDAQVLRRRLSQLRAQRAALAAALTERLPDWRWRLPPGGQCLWADLGRPVVTALTEAALRQGVRIEGGTRFGVDPGTHEHRLRLPYTLPAPSIETAVARLAAALDGEPGAGAGGAWSPRRRDWVA</sequence>
<dbReference type="SUPFAM" id="SSF46785">
    <property type="entry name" value="Winged helix' DNA-binding domain"/>
    <property type="match status" value="1"/>
</dbReference>
<dbReference type="PRINTS" id="PR00035">
    <property type="entry name" value="HTHGNTR"/>
</dbReference>
<feature type="coiled-coil region" evidence="6">
    <location>
        <begin position="366"/>
        <end position="393"/>
    </location>
</feature>
<dbReference type="GO" id="GO:0003677">
    <property type="term" value="F:DNA binding"/>
    <property type="evidence" value="ECO:0007669"/>
    <property type="project" value="UniProtKB-KW"/>
</dbReference>
<dbReference type="InterPro" id="IPR051446">
    <property type="entry name" value="HTH_trans_reg/aminotransferase"/>
</dbReference>
<evidence type="ECO:0000256" key="3">
    <source>
        <dbReference type="ARBA" id="ARBA00023015"/>
    </source>
</evidence>
<dbReference type="Pfam" id="PF00392">
    <property type="entry name" value="GntR"/>
    <property type="match status" value="1"/>
</dbReference>
<dbReference type="InterPro" id="IPR015421">
    <property type="entry name" value="PyrdxlP-dep_Trfase_major"/>
</dbReference>
<dbReference type="InterPro" id="IPR036390">
    <property type="entry name" value="WH_DNA-bd_sf"/>
</dbReference>
<dbReference type="PANTHER" id="PTHR46577:SF1">
    <property type="entry name" value="HTH-TYPE TRANSCRIPTIONAL REGULATORY PROTEIN GABR"/>
    <property type="match status" value="1"/>
</dbReference>
<dbReference type="Pfam" id="PF00155">
    <property type="entry name" value="Aminotran_1_2"/>
    <property type="match status" value="1"/>
</dbReference>
<dbReference type="SUPFAM" id="SSF53383">
    <property type="entry name" value="PLP-dependent transferases"/>
    <property type="match status" value="1"/>
</dbReference>
<dbReference type="InterPro" id="IPR004839">
    <property type="entry name" value="Aminotransferase_I/II_large"/>
</dbReference>
<dbReference type="RefSeq" id="WP_165302001.1">
    <property type="nucleotide sequence ID" value="NZ_JAAKZZ010000436.1"/>
</dbReference>
<reference evidence="8 9" key="1">
    <citation type="submission" date="2020-02" db="EMBL/GenBank/DDBJ databases">
        <title>Whole-genome analyses of novel actinobacteria.</title>
        <authorList>
            <person name="Sahin N."/>
            <person name="Tatar D."/>
        </authorList>
    </citation>
    <scope>NUCLEOTIDE SEQUENCE [LARGE SCALE GENOMIC DNA]</scope>
    <source>
        <strain evidence="8 9">SB3404</strain>
    </source>
</reference>
<dbReference type="Proteomes" id="UP000477722">
    <property type="component" value="Unassembled WGS sequence"/>
</dbReference>
<dbReference type="GO" id="GO:0003700">
    <property type="term" value="F:DNA-binding transcription factor activity"/>
    <property type="evidence" value="ECO:0007669"/>
    <property type="project" value="InterPro"/>
</dbReference>
<evidence type="ECO:0000256" key="6">
    <source>
        <dbReference type="SAM" id="Coils"/>
    </source>
</evidence>
<dbReference type="GO" id="GO:0008483">
    <property type="term" value="F:transaminase activity"/>
    <property type="evidence" value="ECO:0007669"/>
    <property type="project" value="UniProtKB-KW"/>
</dbReference>
<dbReference type="SMART" id="SM00345">
    <property type="entry name" value="HTH_GNTR"/>
    <property type="match status" value="1"/>
</dbReference>
<dbReference type="EMBL" id="JAAKZZ010000436">
    <property type="protein sequence ID" value="NGO72310.1"/>
    <property type="molecule type" value="Genomic_DNA"/>
</dbReference>
<evidence type="ECO:0000256" key="2">
    <source>
        <dbReference type="ARBA" id="ARBA00022898"/>
    </source>
</evidence>
<keyword evidence="8" id="KW-0032">Aminotransferase</keyword>
<dbReference type="AlphaFoldDB" id="A0A6G4X617"/>
<dbReference type="PROSITE" id="PS50949">
    <property type="entry name" value="HTH_GNTR"/>
    <property type="match status" value="1"/>
</dbReference>
<dbReference type="Gene3D" id="1.10.10.10">
    <property type="entry name" value="Winged helix-like DNA-binding domain superfamily/Winged helix DNA-binding domain"/>
    <property type="match status" value="1"/>
</dbReference>
<keyword evidence="6" id="KW-0175">Coiled coil</keyword>
<evidence type="ECO:0000256" key="5">
    <source>
        <dbReference type="ARBA" id="ARBA00023163"/>
    </source>
</evidence>
<dbReference type="InterPro" id="IPR015422">
    <property type="entry name" value="PyrdxlP-dep_Trfase_small"/>
</dbReference>
<name>A0A6G4X617_9ACTN</name>
<dbReference type="InterPro" id="IPR015424">
    <property type="entry name" value="PyrdxlP-dep_Trfase"/>
</dbReference>
<dbReference type="Gene3D" id="3.40.640.10">
    <property type="entry name" value="Type I PLP-dependent aspartate aminotransferase-like (Major domain)"/>
    <property type="match status" value="1"/>
</dbReference>
<gene>
    <name evidence="8" type="ORF">G5C65_28955</name>
</gene>
<evidence type="ECO:0000256" key="4">
    <source>
        <dbReference type="ARBA" id="ARBA00023125"/>
    </source>
</evidence>
<evidence type="ECO:0000313" key="8">
    <source>
        <dbReference type="EMBL" id="NGO72310.1"/>
    </source>
</evidence>
<protein>
    <submittedName>
        <fullName evidence="8">PLP-dependent aminotransferase family protein</fullName>
    </submittedName>
</protein>
<evidence type="ECO:0000313" key="9">
    <source>
        <dbReference type="Proteomes" id="UP000477722"/>
    </source>
</evidence>
<keyword evidence="9" id="KW-1185">Reference proteome</keyword>
<dbReference type="PANTHER" id="PTHR46577">
    <property type="entry name" value="HTH-TYPE TRANSCRIPTIONAL REGULATORY PROTEIN GABR"/>
    <property type="match status" value="1"/>
</dbReference>
<dbReference type="CDD" id="cd07377">
    <property type="entry name" value="WHTH_GntR"/>
    <property type="match status" value="1"/>
</dbReference>
<comment type="similarity">
    <text evidence="1">In the C-terminal section; belongs to the class-I pyridoxal-phosphate-dependent aminotransferase family.</text>
</comment>
<dbReference type="InterPro" id="IPR000524">
    <property type="entry name" value="Tscrpt_reg_HTH_GntR"/>
</dbReference>
<keyword evidence="5" id="KW-0804">Transcription</keyword>
<keyword evidence="2" id="KW-0663">Pyridoxal phosphate</keyword>
<dbReference type="GO" id="GO:0030170">
    <property type="term" value="F:pyridoxal phosphate binding"/>
    <property type="evidence" value="ECO:0007669"/>
    <property type="project" value="InterPro"/>
</dbReference>
<comment type="caution">
    <text evidence="8">The sequence shown here is derived from an EMBL/GenBank/DDBJ whole genome shotgun (WGS) entry which is preliminary data.</text>
</comment>
<organism evidence="8 9">
    <name type="scientific">Streptomyces boncukensis</name>
    <dbReference type="NCBI Taxonomy" id="2711219"/>
    <lineage>
        <taxon>Bacteria</taxon>
        <taxon>Bacillati</taxon>
        <taxon>Actinomycetota</taxon>
        <taxon>Actinomycetes</taxon>
        <taxon>Kitasatosporales</taxon>
        <taxon>Streptomycetaceae</taxon>
        <taxon>Streptomyces</taxon>
    </lineage>
</organism>
<feature type="domain" description="HTH gntR-type" evidence="7">
    <location>
        <begin position="33"/>
        <end position="101"/>
    </location>
</feature>
<evidence type="ECO:0000259" key="7">
    <source>
        <dbReference type="PROSITE" id="PS50949"/>
    </source>
</evidence>
<dbReference type="InterPro" id="IPR036388">
    <property type="entry name" value="WH-like_DNA-bd_sf"/>
</dbReference>